<gene>
    <name evidence="3" type="ORF">PHYPSEUDO_002823</name>
</gene>
<name>A0A8T1VXH5_9STRA</name>
<feature type="domain" description="CAAX prenyl protease 2/Lysostaphin resistance protein A-like" evidence="2">
    <location>
        <begin position="172"/>
        <end position="268"/>
    </location>
</feature>
<dbReference type="Proteomes" id="UP000694044">
    <property type="component" value="Unassembled WGS sequence"/>
</dbReference>
<dbReference type="GO" id="GO:0004175">
    <property type="term" value="F:endopeptidase activity"/>
    <property type="evidence" value="ECO:0007669"/>
    <property type="project" value="UniProtKB-ARBA"/>
</dbReference>
<reference evidence="3" key="1">
    <citation type="submission" date="2021-02" db="EMBL/GenBank/DDBJ databases">
        <authorList>
            <person name="Palmer J.M."/>
        </authorList>
    </citation>
    <scope>NUCLEOTIDE SEQUENCE</scope>
    <source>
        <strain evidence="3">SCRP734</strain>
    </source>
</reference>
<sequence>MAAAAWTWLSSKPNVEAGGQEPDPAEAPVAIRCVVLVVELALSSGAAFLLLLTSSVMGTLVRGLLHALLPAVGCTFVSEDAVGQVCEAAAFGWGLVTFMSWFFQRPKLDLVRRLTGFGWRGVKTCVASVVLHVVALMALALWQRQAEAPALVSWMNVEAAVRRPDGSVASVEILQSLLLAPMKEELFFRGVIVLVAINRLRSVTWSALISSFLFAAIHLANVGAQYSGSYVAFQVLWASLVGLFLALKLAVSGSLVECFVLHGINNLFAFAVAKTTAMDVTQPIVCVSVLVALAIYSVAIVRQFQLLPRTARSDTAGLKDR</sequence>
<feature type="transmembrane region" description="Helical" evidence="1">
    <location>
        <begin position="84"/>
        <end position="103"/>
    </location>
</feature>
<dbReference type="Pfam" id="PF02517">
    <property type="entry name" value="Rce1-like"/>
    <property type="match status" value="1"/>
</dbReference>
<keyword evidence="1" id="KW-0472">Membrane</keyword>
<evidence type="ECO:0000313" key="3">
    <source>
        <dbReference type="EMBL" id="KAG7384294.1"/>
    </source>
</evidence>
<organism evidence="3 4">
    <name type="scientific">Phytophthora pseudosyringae</name>
    <dbReference type="NCBI Taxonomy" id="221518"/>
    <lineage>
        <taxon>Eukaryota</taxon>
        <taxon>Sar</taxon>
        <taxon>Stramenopiles</taxon>
        <taxon>Oomycota</taxon>
        <taxon>Peronosporomycetes</taxon>
        <taxon>Peronosporales</taxon>
        <taxon>Peronosporaceae</taxon>
        <taxon>Phytophthora</taxon>
    </lineage>
</organism>
<dbReference type="AlphaFoldDB" id="A0A8T1VXH5"/>
<feature type="transmembrane region" description="Helical" evidence="1">
    <location>
        <begin position="282"/>
        <end position="301"/>
    </location>
</feature>
<comment type="caution">
    <text evidence="3">The sequence shown here is derived from an EMBL/GenBank/DDBJ whole genome shotgun (WGS) entry which is preliminary data.</text>
</comment>
<keyword evidence="4" id="KW-1185">Reference proteome</keyword>
<proteinExistence type="predicted"/>
<dbReference type="EMBL" id="JAGDFM010000152">
    <property type="protein sequence ID" value="KAG7384294.1"/>
    <property type="molecule type" value="Genomic_DNA"/>
</dbReference>
<feature type="transmembrane region" description="Helical" evidence="1">
    <location>
        <begin position="203"/>
        <end position="223"/>
    </location>
</feature>
<dbReference type="InterPro" id="IPR052710">
    <property type="entry name" value="CAAX_protease"/>
</dbReference>
<evidence type="ECO:0000313" key="4">
    <source>
        <dbReference type="Proteomes" id="UP000694044"/>
    </source>
</evidence>
<dbReference type="PANTHER" id="PTHR36435">
    <property type="entry name" value="SLR1288 PROTEIN"/>
    <property type="match status" value="1"/>
</dbReference>
<feature type="transmembrane region" description="Helical" evidence="1">
    <location>
        <begin position="124"/>
        <end position="142"/>
    </location>
</feature>
<protein>
    <recommendedName>
        <fullName evidence="2">CAAX prenyl protease 2/Lysostaphin resistance protein A-like domain-containing protein</fullName>
    </recommendedName>
</protein>
<keyword evidence="1" id="KW-1133">Transmembrane helix</keyword>
<feature type="transmembrane region" description="Helical" evidence="1">
    <location>
        <begin position="235"/>
        <end position="262"/>
    </location>
</feature>
<dbReference type="OrthoDB" id="271604at2759"/>
<dbReference type="InterPro" id="IPR003675">
    <property type="entry name" value="Rce1/LyrA-like_dom"/>
</dbReference>
<dbReference type="GO" id="GO:0080120">
    <property type="term" value="P:CAAX-box protein maturation"/>
    <property type="evidence" value="ECO:0007669"/>
    <property type="project" value="UniProtKB-ARBA"/>
</dbReference>
<dbReference type="PANTHER" id="PTHR36435:SF1">
    <property type="entry name" value="CAAX AMINO TERMINAL PROTEASE FAMILY PROTEIN"/>
    <property type="match status" value="1"/>
</dbReference>
<evidence type="ECO:0000259" key="2">
    <source>
        <dbReference type="Pfam" id="PF02517"/>
    </source>
</evidence>
<accession>A0A8T1VXH5</accession>
<keyword evidence="1" id="KW-0812">Transmembrane</keyword>
<evidence type="ECO:0000256" key="1">
    <source>
        <dbReference type="SAM" id="Phobius"/>
    </source>
</evidence>
<feature type="transmembrane region" description="Helical" evidence="1">
    <location>
        <begin position="29"/>
        <end position="52"/>
    </location>
</feature>